<organism evidence="1 2">
    <name type="scientific">Dioscorea cayennensis subsp. rotundata</name>
    <name type="common">White Guinea yam</name>
    <name type="synonym">Dioscorea rotundata</name>
    <dbReference type="NCBI Taxonomy" id="55577"/>
    <lineage>
        <taxon>Eukaryota</taxon>
        <taxon>Viridiplantae</taxon>
        <taxon>Streptophyta</taxon>
        <taxon>Embryophyta</taxon>
        <taxon>Tracheophyta</taxon>
        <taxon>Spermatophyta</taxon>
        <taxon>Magnoliopsida</taxon>
        <taxon>Liliopsida</taxon>
        <taxon>Dioscoreales</taxon>
        <taxon>Dioscoreaceae</taxon>
        <taxon>Dioscorea</taxon>
    </lineage>
</organism>
<protein>
    <submittedName>
        <fullName evidence="2">Uncharacterized protein LOC120253003</fullName>
    </submittedName>
</protein>
<keyword evidence="1" id="KW-1185">Reference proteome</keyword>
<reference evidence="2" key="1">
    <citation type="submission" date="2025-08" db="UniProtKB">
        <authorList>
            <consortium name="RefSeq"/>
        </authorList>
    </citation>
    <scope>IDENTIFICATION</scope>
</reference>
<proteinExistence type="predicted"/>
<dbReference type="AlphaFoldDB" id="A0AB40AQV5"/>
<gene>
    <name evidence="2" type="primary">LOC120253003</name>
</gene>
<name>A0AB40AQV5_DIOCR</name>
<sequence>MVTSGIANGFAVPGKTWLNYRWNSRRAPDVPYTSVPCFRFFPRECFDKRLKACDPNDQLRVDSDRHFSPALSTHWHKKRKGIGMNVLFMKSIVQRENVHIQLIQTCCFCCRCE</sequence>
<accession>A0AB40AQV5</accession>
<dbReference type="Proteomes" id="UP001515500">
    <property type="component" value="Chromosome 25"/>
</dbReference>
<evidence type="ECO:0000313" key="1">
    <source>
        <dbReference type="Proteomes" id="UP001515500"/>
    </source>
</evidence>
<dbReference type="RefSeq" id="XP_039117174.1">
    <property type="nucleotide sequence ID" value="XM_039261240.1"/>
</dbReference>
<dbReference type="GeneID" id="120253003"/>
<evidence type="ECO:0000313" key="2">
    <source>
        <dbReference type="RefSeq" id="XP_039117174.1"/>
    </source>
</evidence>